<accession>A0A3A4N8D6</accession>
<gene>
    <name evidence="2" type="ORF">C4520_15420</name>
</gene>
<keyword evidence="2" id="KW-0489">Methyltransferase</keyword>
<protein>
    <submittedName>
        <fullName evidence="2">Class I SAM-dependent methyltransferase</fullName>
    </submittedName>
</protein>
<name>A0A3A4N8D6_ABYX5</name>
<keyword evidence="2" id="KW-0808">Transferase</keyword>
<sequence length="273" mass="31627">MNKRIYDHPEEYEAAFSFRDIKHEVDVIEKCVELHSRILVRRTLELGCGPAPHSLELMRRGYSYIGVDLNDRMLQYAKAKAKAKGFSPVLVQADMSRFELQDHVDFALVLLGSLYVKNAEEFLSHLSCVANALNPGGLYLLDWCIEFNPLLQRTENWMIQADRYRIEASYLMQNVDPATRTFDEIIRLRIIGENDVQTTLEEVSRRHAIIPDEFVGSVEKSGQFEFIGWWNNWNLDEPLDKHCPQAREGKIERPIALLRRLGTERLSRTTDST</sequence>
<evidence type="ECO:0000313" key="3">
    <source>
        <dbReference type="Proteomes" id="UP000265882"/>
    </source>
</evidence>
<dbReference type="SUPFAM" id="SSF53335">
    <property type="entry name" value="S-adenosyl-L-methionine-dependent methyltransferases"/>
    <property type="match status" value="1"/>
</dbReference>
<dbReference type="AlphaFoldDB" id="A0A3A4N8D6"/>
<dbReference type="InterPro" id="IPR029063">
    <property type="entry name" value="SAM-dependent_MTases_sf"/>
</dbReference>
<comment type="caution">
    <text evidence="2">The sequence shown here is derived from an EMBL/GenBank/DDBJ whole genome shotgun (WGS) entry which is preliminary data.</text>
</comment>
<dbReference type="EMBL" id="QZKU01000108">
    <property type="protein sequence ID" value="RJP17918.1"/>
    <property type="molecule type" value="Genomic_DNA"/>
</dbReference>
<dbReference type="Gene3D" id="3.40.50.150">
    <property type="entry name" value="Vaccinia Virus protein VP39"/>
    <property type="match status" value="1"/>
</dbReference>
<dbReference type="Proteomes" id="UP000265882">
    <property type="component" value="Unassembled WGS sequence"/>
</dbReference>
<dbReference type="GO" id="GO:0008168">
    <property type="term" value="F:methyltransferase activity"/>
    <property type="evidence" value="ECO:0007669"/>
    <property type="project" value="UniProtKB-KW"/>
</dbReference>
<dbReference type="Gene3D" id="2.20.25.110">
    <property type="entry name" value="S-adenosyl-L-methionine-dependent methyltransferases"/>
    <property type="match status" value="1"/>
</dbReference>
<evidence type="ECO:0000259" key="1">
    <source>
        <dbReference type="Pfam" id="PF13649"/>
    </source>
</evidence>
<dbReference type="InterPro" id="IPR041698">
    <property type="entry name" value="Methyltransf_25"/>
</dbReference>
<proteinExistence type="predicted"/>
<evidence type="ECO:0000313" key="2">
    <source>
        <dbReference type="EMBL" id="RJP17918.1"/>
    </source>
</evidence>
<dbReference type="GO" id="GO:0032259">
    <property type="term" value="P:methylation"/>
    <property type="evidence" value="ECO:0007669"/>
    <property type="project" value="UniProtKB-KW"/>
</dbReference>
<reference evidence="2 3" key="1">
    <citation type="journal article" date="2017" name="ISME J.">
        <title>Energy and carbon metabolisms in a deep terrestrial subsurface fluid microbial community.</title>
        <authorList>
            <person name="Momper L."/>
            <person name="Jungbluth S.P."/>
            <person name="Lee M.D."/>
            <person name="Amend J.P."/>
        </authorList>
    </citation>
    <scope>NUCLEOTIDE SEQUENCE [LARGE SCALE GENOMIC DNA]</scope>
    <source>
        <strain evidence="2">SURF_5</strain>
    </source>
</reference>
<feature type="domain" description="Methyltransferase" evidence="1">
    <location>
        <begin position="44"/>
        <end position="137"/>
    </location>
</feature>
<dbReference type="Pfam" id="PF13649">
    <property type="entry name" value="Methyltransf_25"/>
    <property type="match status" value="1"/>
</dbReference>
<organism evidence="2 3">
    <name type="scientific">Abyssobacteria bacterium (strain SURF_5)</name>
    <dbReference type="NCBI Taxonomy" id="2093360"/>
    <lineage>
        <taxon>Bacteria</taxon>
        <taxon>Pseudomonadati</taxon>
        <taxon>Candidatus Hydrogenedentota</taxon>
        <taxon>Candidatus Abyssobacteria</taxon>
    </lineage>
</organism>
<dbReference type="CDD" id="cd02440">
    <property type="entry name" value="AdoMet_MTases"/>
    <property type="match status" value="1"/>
</dbReference>